<dbReference type="PANTHER" id="PTHR24148:SF82">
    <property type="entry name" value="HETEROKARYON INCOMPATIBILITY DOMAIN-CONTAINING PROTEIN"/>
    <property type="match status" value="1"/>
</dbReference>
<dbReference type="RefSeq" id="XP_001224170.1">
    <property type="nucleotide sequence ID" value="XM_001224169.1"/>
</dbReference>
<dbReference type="InterPro" id="IPR052895">
    <property type="entry name" value="HetReg/Transcr_Mod"/>
</dbReference>
<keyword evidence="4" id="KW-1185">Reference proteome</keyword>
<evidence type="ECO:0000256" key="1">
    <source>
        <dbReference type="SAM" id="MobiDB-lite"/>
    </source>
</evidence>
<accession>Q2GZU0</accession>
<dbReference type="Pfam" id="PF06985">
    <property type="entry name" value="HET"/>
    <property type="match status" value="1"/>
</dbReference>
<dbReference type="OMA" id="QSTIVEC"/>
<protein>
    <recommendedName>
        <fullName evidence="2">Heterokaryon incompatibility domain-containing protein</fullName>
    </recommendedName>
</protein>
<dbReference type="eggNOG" id="ENOG502RW00">
    <property type="taxonomic scope" value="Eukaryota"/>
</dbReference>
<dbReference type="OrthoDB" id="4558674at2759"/>
<reference evidence="4" key="1">
    <citation type="journal article" date="2015" name="Genome Announc.">
        <title>Draft genome sequence of the cellulolytic fungus Chaetomium globosum.</title>
        <authorList>
            <person name="Cuomo C.A."/>
            <person name="Untereiner W.A."/>
            <person name="Ma L.-J."/>
            <person name="Grabherr M."/>
            <person name="Birren B.W."/>
        </authorList>
    </citation>
    <scope>NUCLEOTIDE SEQUENCE [LARGE SCALE GENOMIC DNA]</scope>
    <source>
        <strain evidence="4">ATCC 6205 / CBS 148.51 / DSM 1962 / NBRC 6347 / NRRL 1970</strain>
    </source>
</reference>
<dbReference type="GeneID" id="4393027"/>
<evidence type="ECO:0000259" key="2">
    <source>
        <dbReference type="Pfam" id="PF06985"/>
    </source>
</evidence>
<sequence length="766" mass="85718">MSDRKYEYQPLNLPVETRILVLSPGQDDDPLTGTLLPMPIRCRDEPYTALSYCWNQSVMKDAPPPDCRLICAVRTVREDGSTDDFLEEYAFKDMLNHPLLRYNYLRLGGRLPQGVMLLDGSPVTIGGELSSALRQLRDEHAPEPLRIWVDALCIDQSNLAERNEHVQLMGQIYANASHVHIWLGEMMGIEREFMESVEKLAQFVQGLLTTQELDEDGAIAHKYKFQWDFFNSPEVQELHWDKIAEFHRTWVIQEIGNARDATLHIGPLQLGWEAMAQLVSRLKENHLDSPIAQHKGLKAIWIMGGIRDELVDMKRPYFSLDLLGLLEMLRDFKSTLASDKIYGVLGLTKEKDQVTVDYSKSPEDVFTDLAISYLDSGSIDVLCHCVDVPDKSQTLTLPSWVPDWTRSGYAEPFRTTGLDANACGSTTPSFRIDTTTKTLHIKGRLVDLIAGVDTVRRIPTPLEPFLYSTSDPNALDPNSTVIQKILDPTLRNRSRLFEGIAHAEEYHRNIIGLALSRVEPADDDEHDNHDEHDKNNSHGHGSTPCPLNIIHNPRAHFPALCQTFHVLCQGTRPTDSLSHFHRLGFDIYLESVFRAADGSFNNDDNNDDNNNNDKNNKNQDAPPPAGQHPRDAAAQQIIRTMAEHFQTEHLPAGASPEVADAFAADMLTAYGAVVQAHERFCSGRRFMRSEGGRFGWGVDGIGEGDVVAVLEGGRWPFVLREVGGGGEGGKGGGRKYRIVGDCYLRGIMDGEVMEEGLGEEMEFAIV</sequence>
<evidence type="ECO:0000313" key="3">
    <source>
        <dbReference type="EMBL" id="EAQ88337.1"/>
    </source>
</evidence>
<dbReference type="PANTHER" id="PTHR24148">
    <property type="entry name" value="ANKYRIN REPEAT DOMAIN-CONTAINING PROTEIN 39 HOMOLOG-RELATED"/>
    <property type="match status" value="1"/>
</dbReference>
<proteinExistence type="predicted"/>
<organism evidence="3 4">
    <name type="scientific">Chaetomium globosum (strain ATCC 6205 / CBS 148.51 / DSM 1962 / NBRC 6347 / NRRL 1970)</name>
    <name type="common">Soil fungus</name>
    <dbReference type="NCBI Taxonomy" id="306901"/>
    <lineage>
        <taxon>Eukaryota</taxon>
        <taxon>Fungi</taxon>
        <taxon>Dikarya</taxon>
        <taxon>Ascomycota</taxon>
        <taxon>Pezizomycotina</taxon>
        <taxon>Sordariomycetes</taxon>
        <taxon>Sordariomycetidae</taxon>
        <taxon>Sordariales</taxon>
        <taxon>Chaetomiaceae</taxon>
        <taxon>Chaetomium</taxon>
    </lineage>
</organism>
<dbReference type="InParanoid" id="Q2GZU0"/>
<dbReference type="VEuPathDB" id="FungiDB:CHGG_04956"/>
<feature type="region of interest" description="Disordered" evidence="1">
    <location>
        <begin position="599"/>
        <end position="632"/>
    </location>
</feature>
<evidence type="ECO:0000313" key="4">
    <source>
        <dbReference type="Proteomes" id="UP000001056"/>
    </source>
</evidence>
<dbReference type="EMBL" id="CH408032">
    <property type="protein sequence ID" value="EAQ88337.1"/>
    <property type="molecule type" value="Genomic_DNA"/>
</dbReference>
<dbReference type="HOGENOM" id="CLU_004184_7_4_1"/>
<dbReference type="AlphaFoldDB" id="Q2GZU0"/>
<feature type="compositionally biased region" description="Basic and acidic residues" evidence="1">
    <location>
        <begin position="526"/>
        <end position="536"/>
    </location>
</feature>
<dbReference type="Pfam" id="PF26639">
    <property type="entry name" value="Het-6_barrel"/>
    <property type="match status" value="1"/>
</dbReference>
<feature type="domain" description="Heterokaryon incompatibility" evidence="2">
    <location>
        <begin position="47"/>
        <end position="254"/>
    </location>
</feature>
<dbReference type="Proteomes" id="UP000001056">
    <property type="component" value="Unassembled WGS sequence"/>
</dbReference>
<feature type="region of interest" description="Disordered" evidence="1">
    <location>
        <begin position="521"/>
        <end position="546"/>
    </location>
</feature>
<name>Q2GZU0_CHAGB</name>
<dbReference type="InterPro" id="IPR010730">
    <property type="entry name" value="HET"/>
</dbReference>
<gene>
    <name evidence="3" type="ORF">CHGG_04956</name>
</gene>